<dbReference type="KEGG" id="cel:CELE_T24D5.4"/>
<organism evidence="10 11">
    <name type="scientific">Caenorhabditis elegans</name>
    <dbReference type="NCBI Taxonomy" id="6239"/>
    <lineage>
        <taxon>Eukaryota</taxon>
        <taxon>Metazoa</taxon>
        <taxon>Ecdysozoa</taxon>
        <taxon>Nematoda</taxon>
        <taxon>Chromadorea</taxon>
        <taxon>Rhabditida</taxon>
        <taxon>Rhabditina</taxon>
        <taxon>Rhabditomorpha</taxon>
        <taxon>Rhabditoidea</taxon>
        <taxon>Rhabditidae</taxon>
        <taxon>Peloderinae</taxon>
        <taxon>Caenorhabditis</taxon>
    </lineage>
</organism>
<dbReference type="InParanoid" id="Q22734"/>
<dbReference type="PROSITE" id="PS50011">
    <property type="entry name" value="PROTEIN_KINASE_DOM"/>
    <property type="match status" value="1"/>
</dbReference>
<comment type="catalytic activity">
    <reaction evidence="7">
        <text>L-threonyl-[protein] + ATP = O-phospho-L-threonyl-[protein] + ADP + H(+)</text>
        <dbReference type="Rhea" id="RHEA:46608"/>
        <dbReference type="Rhea" id="RHEA-COMP:11060"/>
        <dbReference type="Rhea" id="RHEA-COMP:11605"/>
        <dbReference type="ChEBI" id="CHEBI:15378"/>
        <dbReference type="ChEBI" id="CHEBI:30013"/>
        <dbReference type="ChEBI" id="CHEBI:30616"/>
        <dbReference type="ChEBI" id="CHEBI:61977"/>
        <dbReference type="ChEBI" id="CHEBI:456216"/>
        <dbReference type="EC" id="2.7.11.1"/>
    </reaction>
</comment>
<dbReference type="PaxDb" id="6239-T24D5.4"/>
<dbReference type="OrthoDB" id="2156623at2759"/>
<dbReference type="AlphaFoldDB" id="Q22734"/>
<dbReference type="GeneID" id="188852"/>
<dbReference type="HOGENOM" id="CLU_2456825_0_0_1"/>
<dbReference type="PANTHER" id="PTHR24356">
    <property type="entry name" value="SERINE/THREONINE-PROTEIN KINASE"/>
    <property type="match status" value="1"/>
</dbReference>
<evidence type="ECO:0000256" key="8">
    <source>
        <dbReference type="ARBA" id="ARBA00048679"/>
    </source>
</evidence>
<keyword evidence="4" id="KW-0547">Nucleotide-binding</keyword>
<dbReference type="OMA" id="MYEMLVD"/>
<dbReference type="SUPFAM" id="SSF56112">
    <property type="entry name" value="Protein kinase-like (PK-like)"/>
    <property type="match status" value="1"/>
</dbReference>
<dbReference type="GO" id="GO:0005524">
    <property type="term" value="F:ATP binding"/>
    <property type="evidence" value="ECO:0007669"/>
    <property type="project" value="UniProtKB-KW"/>
</dbReference>
<comment type="catalytic activity">
    <reaction evidence="8">
        <text>L-seryl-[protein] + ATP = O-phospho-L-seryl-[protein] + ADP + H(+)</text>
        <dbReference type="Rhea" id="RHEA:17989"/>
        <dbReference type="Rhea" id="RHEA-COMP:9863"/>
        <dbReference type="Rhea" id="RHEA-COMP:11604"/>
        <dbReference type="ChEBI" id="CHEBI:15378"/>
        <dbReference type="ChEBI" id="CHEBI:29999"/>
        <dbReference type="ChEBI" id="CHEBI:30616"/>
        <dbReference type="ChEBI" id="CHEBI:83421"/>
        <dbReference type="ChEBI" id="CHEBI:456216"/>
        <dbReference type="EC" id="2.7.11.1"/>
    </reaction>
</comment>
<evidence type="ECO:0000313" key="12">
    <source>
        <dbReference type="WormBase" id="T24D5.4"/>
    </source>
</evidence>
<dbReference type="Pfam" id="PF00069">
    <property type="entry name" value="Pkinase"/>
    <property type="match status" value="1"/>
</dbReference>
<dbReference type="Gene3D" id="1.10.510.10">
    <property type="entry name" value="Transferase(Phosphotransferase) domain 1"/>
    <property type="match status" value="1"/>
</dbReference>
<name>Q22734_CAEEL</name>
<evidence type="ECO:0000256" key="5">
    <source>
        <dbReference type="ARBA" id="ARBA00022777"/>
    </source>
</evidence>
<dbReference type="EMBL" id="BX284606">
    <property type="protein sequence ID" value="CAA92018.1"/>
    <property type="molecule type" value="Genomic_DNA"/>
</dbReference>
<protein>
    <recommendedName>
        <fullName evidence="1">non-specific serine/threonine protein kinase</fullName>
        <ecNumber evidence="1">2.7.11.1</ecNumber>
    </recommendedName>
</protein>
<keyword evidence="3" id="KW-0808">Transferase</keyword>
<keyword evidence="5 10" id="KW-0418">Kinase</keyword>
<dbReference type="EC" id="2.7.11.1" evidence="1"/>
<dbReference type="PIR" id="T25241">
    <property type="entry name" value="T25241"/>
</dbReference>
<sequence>MFDNKHRRITAHFLVGTGNYVAPEVIAKPGPNQSCDWWLTGVVLCKMVFGRVPFHDDTPGGTQYRIKNWRSFLDFVYCGNLSKDCLTMI</sequence>
<dbReference type="GO" id="GO:0004674">
    <property type="term" value="F:protein serine/threonine kinase activity"/>
    <property type="evidence" value="ECO:0007669"/>
    <property type="project" value="UniProtKB-KW"/>
</dbReference>
<evidence type="ECO:0000256" key="3">
    <source>
        <dbReference type="ARBA" id="ARBA00022679"/>
    </source>
</evidence>
<dbReference type="InterPro" id="IPR011009">
    <property type="entry name" value="Kinase-like_dom_sf"/>
</dbReference>
<dbReference type="SMR" id="Q22734"/>
<dbReference type="RefSeq" id="NP_510105.1">
    <property type="nucleotide sequence ID" value="NM_077704.1"/>
</dbReference>
<evidence type="ECO:0000256" key="2">
    <source>
        <dbReference type="ARBA" id="ARBA00022527"/>
    </source>
</evidence>
<keyword evidence="11" id="KW-1185">Reference proteome</keyword>
<gene>
    <name evidence="10" type="ORF">CELE_T24D5.4</name>
    <name evidence="10 12" type="ORF">T24D5.4</name>
</gene>
<dbReference type="Proteomes" id="UP000001940">
    <property type="component" value="Chromosome X"/>
</dbReference>
<evidence type="ECO:0000256" key="1">
    <source>
        <dbReference type="ARBA" id="ARBA00012513"/>
    </source>
</evidence>
<dbReference type="WormBase" id="T24D5.4">
    <property type="protein sequence ID" value="CE03724"/>
    <property type="gene ID" value="WBGene00011992"/>
</dbReference>
<dbReference type="PANTHER" id="PTHR24356:SF418">
    <property type="entry name" value="SERINE_THREONINE-PROTEIN KINASE WARTS"/>
    <property type="match status" value="1"/>
</dbReference>
<dbReference type="PhylomeDB" id="Q22734"/>
<evidence type="ECO:0000256" key="6">
    <source>
        <dbReference type="ARBA" id="ARBA00022840"/>
    </source>
</evidence>
<feature type="domain" description="Protein kinase" evidence="9">
    <location>
        <begin position="1"/>
        <end position="89"/>
    </location>
</feature>
<keyword evidence="6" id="KW-0067">ATP-binding</keyword>
<dbReference type="STRING" id="6239.T24D5.4.1"/>
<proteinExistence type="predicted"/>
<reference evidence="10 11" key="1">
    <citation type="journal article" date="1998" name="Science">
        <title>Genome sequence of the nematode C. elegans: a platform for investigating biology.</title>
        <authorList>
            <consortium name="The C. elegans sequencing consortium"/>
            <person name="Sulson J.E."/>
            <person name="Waterston R."/>
        </authorList>
    </citation>
    <scope>NUCLEOTIDE SEQUENCE [LARGE SCALE GENOMIC DNA]</scope>
    <source>
        <strain evidence="10 11">Bristol N2</strain>
    </source>
</reference>
<keyword evidence="2 10" id="KW-0723">Serine/threonine-protein kinase</keyword>
<evidence type="ECO:0000256" key="7">
    <source>
        <dbReference type="ARBA" id="ARBA00047899"/>
    </source>
</evidence>
<dbReference type="CTD" id="188852"/>
<evidence type="ECO:0000313" key="11">
    <source>
        <dbReference type="Proteomes" id="UP000001940"/>
    </source>
</evidence>
<evidence type="ECO:0000313" key="10">
    <source>
        <dbReference type="EMBL" id="CAA92018.1"/>
    </source>
</evidence>
<evidence type="ECO:0000256" key="4">
    <source>
        <dbReference type="ARBA" id="ARBA00022741"/>
    </source>
</evidence>
<dbReference type="InterPro" id="IPR050236">
    <property type="entry name" value="Ser_Thr_kinase_AGC"/>
</dbReference>
<dbReference type="AGR" id="WB:WBGene00011992"/>
<evidence type="ECO:0000259" key="9">
    <source>
        <dbReference type="PROSITE" id="PS50011"/>
    </source>
</evidence>
<dbReference type="UCSC" id="T24D5.4">
    <property type="organism name" value="c. elegans"/>
</dbReference>
<dbReference type="InterPro" id="IPR000719">
    <property type="entry name" value="Prot_kinase_dom"/>
</dbReference>
<dbReference type="eggNOG" id="KOG0608">
    <property type="taxonomic scope" value="Eukaryota"/>
</dbReference>
<accession>Q22734</accession>